<feature type="transmembrane region" description="Helical" evidence="1">
    <location>
        <begin position="164"/>
        <end position="184"/>
    </location>
</feature>
<gene>
    <name evidence="3" type="ORF">NYP16_04830</name>
</gene>
<dbReference type="GO" id="GO:0005886">
    <property type="term" value="C:plasma membrane"/>
    <property type="evidence" value="ECO:0007669"/>
    <property type="project" value="TreeGrafter"/>
</dbReference>
<keyword evidence="1" id="KW-0812">Transmembrane</keyword>
<feature type="domain" description="VTT" evidence="2">
    <location>
        <begin position="23"/>
        <end position="144"/>
    </location>
</feature>
<sequence length="187" mass="20206">MTIEMILARYGLLALFIGAGVEGETVVVSGGILAHQKLISFEGAMVAAAAGSFVADQIFFAIGRHFRSHAFVQKIAAKPAFGKALAALERHPTGFILAFRFIYGLRTISPFAIGATTIPVRTFVLLNLIAASVWGVLFTSLGYMFGHGLQQIFGKALDRVDWPILAFVVAVVGVAAIFVIRRLFKHR</sequence>
<reference evidence="3" key="1">
    <citation type="submission" date="2022-08" db="EMBL/GenBank/DDBJ databases">
        <authorList>
            <person name="Vandamme P."/>
            <person name="Hettiarachchi A."/>
            <person name="Peeters C."/>
            <person name="Cnockaert M."/>
            <person name="Carlier A."/>
        </authorList>
    </citation>
    <scope>NUCLEOTIDE SEQUENCE</scope>
    <source>
        <strain evidence="3">LMG 31809</strain>
    </source>
</reference>
<dbReference type="EMBL" id="JANWOI010000001">
    <property type="protein sequence ID" value="MDA5193282.1"/>
    <property type="molecule type" value="Genomic_DNA"/>
</dbReference>
<protein>
    <submittedName>
        <fullName evidence="3">DedA family protein</fullName>
    </submittedName>
</protein>
<evidence type="ECO:0000259" key="2">
    <source>
        <dbReference type="Pfam" id="PF09335"/>
    </source>
</evidence>
<dbReference type="InterPro" id="IPR051311">
    <property type="entry name" value="DedA_domain"/>
</dbReference>
<feature type="transmembrane region" description="Helical" evidence="1">
    <location>
        <begin position="39"/>
        <end position="62"/>
    </location>
</feature>
<dbReference type="AlphaFoldDB" id="A0A9X3TXQ6"/>
<keyword evidence="1" id="KW-0472">Membrane</keyword>
<comment type="caution">
    <text evidence="3">The sequence shown here is derived from an EMBL/GenBank/DDBJ whole genome shotgun (WGS) entry which is preliminary data.</text>
</comment>
<name>A0A9X3TXQ6_9PROT</name>
<proteinExistence type="predicted"/>
<keyword evidence="1" id="KW-1133">Transmembrane helix</keyword>
<dbReference type="PANTHER" id="PTHR42709">
    <property type="entry name" value="ALKALINE PHOSPHATASE LIKE PROTEIN"/>
    <property type="match status" value="1"/>
</dbReference>
<evidence type="ECO:0000313" key="4">
    <source>
        <dbReference type="Proteomes" id="UP001141619"/>
    </source>
</evidence>
<reference evidence="3" key="2">
    <citation type="journal article" date="2023" name="Syst. Appl. Microbiol.">
        <title>Govania unica gen. nov., sp. nov., a rare biosphere bacterium that represents a novel family in the class Alphaproteobacteria.</title>
        <authorList>
            <person name="Vandamme P."/>
            <person name="Peeters C."/>
            <person name="Hettiarachchi A."/>
            <person name="Cnockaert M."/>
            <person name="Carlier A."/>
        </authorList>
    </citation>
    <scope>NUCLEOTIDE SEQUENCE</scope>
    <source>
        <strain evidence="3">LMG 31809</strain>
    </source>
</reference>
<dbReference type="Proteomes" id="UP001141619">
    <property type="component" value="Unassembled WGS sequence"/>
</dbReference>
<feature type="transmembrane region" description="Helical" evidence="1">
    <location>
        <begin position="123"/>
        <end position="144"/>
    </location>
</feature>
<keyword evidence="4" id="KW-1185">Reference proteome</keyword>
<accession>A0A9X3TXQ6</accession>
<evidence type="ECO:0000256" key="1">
    <source>
        <dbReference type="SAM" id="Phobius"/>
    </source>
</evidence>
<organism evidence="3 4">
    <name type="scientific">Govanella unica</name>
    <dbReference type="NCBI Taxonomy" id="2975056"/>
    <lineage>
        <taxon>Bacteria</taxon>
        <taxon>Pseudomonadati</taxon>
        <taxon>Pseudomonadota</taxon>
        <taxon>Alphaproteobacteria</taxon>
        <taxon>Emcibacterales</taxon>
        <taxon>Govanellaceae</taxon>
        <taxon>Govanella</taxon>
    </lineage>
</organism>
<dbReference type="RefSeq" id="WP_274942975.1">
    <property type="nucleotide sequence ID" value="NZ_JANWOI010000001.1"/>
</dbReference>
<dbReference type="PANTHER" id="PTHR42709:SF2">
    <property type="entry name" value="INNER MEMBRANE PROTEIN YOHD"/>
    <property type="match status" value="1"/>
</dbReference>
<evidence type="ECO:0000313" key="3">
    <source>
        <dbReference type="EMBL" id="MDA5193282.1"/>
    </source>
</evidence>
<dbReference type="Pfam" id="PF09335">
    <property type="entry name" value="VTT_dom"/>
    <property type="match status" value="1"/>
</dbReference>
<dbReference type="InterPro" id="IPR032816">
    <property type="entry name" value="VTT_dom"/>
</dbReference>